<proteinExistence type="predicted"/>
<sequence>MGLRVAAGRHLGDGELVMAVMWYVGFTVRWKGFGSEEVKVLVNGDLRLRGAARVEFGMAGYDVNWDGYDVGCFGHGLAGRIEVLIW</sequence>
<accession>A0AAW1XPN5</accession>
<name>A0AAW1XPN5_RUBAR</name>
<dbReference type="Proteomes" id="UP001457282">
    <property type="component" value="Unassembled WGS sequence"/>
</dbReference>
<dbReference type="EMBL" id="JBEDUW010000003">
    <property type="protein sequence ID" value="KAK9938866.1"/>
    <property type="molecule type" value="Genomic_DNA"/>
</dbReference>
<keyword evidence="2" id="KW-1185">Reference proteome</keyword>
<evidence type="ECO:0000313" key="1">
    <source>
        <dbReference type="EMBL" id="KAK9938866.1"/>
    </source>
</evidence>
<protein>
    <submittedName>
        <fullName evidence="1">Uncharacterized protein</fullName>
    </submittedName>
</protein>
<evidence type="ECO:0000313" key="2">
    <source>
        <dbReference type="Proteomes" id="UP001457282"/>
    </source>
</evidence>
<organism evidence="1 2">
    <name type="scientific">Rubus argutus</name>
    <name type="common">Southern blackberry</name>
    <dbReference type="NCBI Taxonomy" id="59490"/>
    <lineage>
        <taxon>Eukaryota</taxon>
        <taxon>Viridiplantae</taxon>
        <taxon>Streptophyta</taxon>
        <taxon>Embryophyta</taxon>
        <taxon>Tracheophyta</taxon>
        <taxon>Spermatophyta</taxon>
        <taxon>Magnoliopsida</taxon>
        <taxon>eudicotyledons</taxon>
        <taxon>Gunneridae</taxon>
        <taxon>Pentapetalae</taxon>
        <taxon>rosids</taxon>
        <taxon>fabids</taxon>
        <taxon>Rosales</taxon>
        <taxon>Rosaceae</taxon>
        <taxon>Rosoideae</taxon>
        <taxon>Rosoideae incertae sedis</taxon>
        <taxon>Rubus</taxon>
    </lineage>
</organism>
<dbReference type="AlphaFoldDB" id="A0AAW1XPN5"/>
<reference evidence="1 2" key="1">
    <citation type="journal article" date="2023" name="G3 (Bethesda)">
        <title>A chromosome-length genome assembly and annotation of blackberry (Rubus argutus, cv. 'Hillquist').</title>
        <authorList>
            <person name="Bruna T."/>
            <person name="Aryal R."/>
            <person name="Dudchenko O."/>
            <person name="Sargent D.J."/>
            <person name="Mead D."/>
            <person name="Buti M."/>
            <person name="Cavallini A."/>
            <person name="Hytonen T."/>
            <person name="Andres J."/>
            <person name="Pham M."/>
            <person name="Weisz D."/>
            <person name="Mascagni F."/>
            <person name="Usai G."/>
            <person name="Natali L."/>
            <person name="Bassil N."/>
            <person name="Fernandez G.E."/>
            <person name="Lomsadze A."/>
            <person name="Armour M."/>
            <person name="Olukolu B."/>
            <person name="Poorten T."/>
            <person name="Britton C."/>
            <person name="Davik J."/>
            <person name="Ashrafi H."/>
            <person name="Aiden E.L."/>
            <person name="Borodovsky M."/>
            <person name="Worthington M."/>
        </authorList>
    </citation>
    <scope>NUCLEOTIDE SEQUENCE [LARGE SCALE GENOMIC DNA]</scope>
    <source>
        <strain evidence="1">PI 553951</strain>
    </source>
</reference>
<comment type="caution">
    <text evidence="1">The sequence shown here is derived from an EMBL/GenBank/DDBJ whole genome shotgun (WGS) entry which is preliminary data.</text>
</comment>
<gene>
    <name evidence="1" type="ORF">M0R45_015581</name>
</gene>